<dbReference type="SUPFAM" id="SSF68923">
    <property type="entry name" value="PEP carboxykinase N-terminal domain"/>
    <property type="match status" value="1"/>
</dbReference>
<dbReference type="SUPFAM" id="SSF53795">
    <property type="entry name" value="PEP carboxykinase-like"/>
    <property type="match status" value="1"/>
</dbReference>
<organism evidence="8 9">
    <name type="scientific">Tieghemostelium lacteum</name>
    <name type="common">Slime mold</name>
    <name type="synonym">Dictyostelium lacteum</name>
    <dbReference type="NCBI Taxonomy" id="361077"/>
    <lineage>
        <taxon>Eukaryota</taxon>
        <taxon>Amoebozoa</taxon>
        <taxon>Evosea</taxon>
        <taxon>Eumycetozoa</taxon>
        <taxon>Dictyostelia</taxon>
        <taxon>Dictyosteliales</taxon>
        <taxon>Raperosteliaceae</taxon>
        <taxon>Tieghemostelium</taxon>
    </lineage>
</organism>
<dbReference type="AlphaFoldDB" id="A0A151ZD38"/>
<evidence type="ECO:0000256" key="1">
    <source>
        <dbReference type="ARBA" id="ARBA00004742"/>
    </source>
</evidence>
<evidence type="ECO:0000256" key="6">
    <source>
        <dbReference type="ARBA" id="ARBA00023239"/>
    </source>
</evidence>
<gene>
    <name evidence="8" type="ORF">DLAC_07676</name>
</gene>
<dbReference type="PANTHER" id="PTHR30031:SF11">
    <property type="entry name" value="PHOSPHOENOLPYRUVATE CARBOXYKINASE (ATP)"/>
    <property type="match status" value="1"/>
</dbReference>
<dbReference type="Gene3D" id="3.40.449.10">
    <property type="entry name" value="Phosphoenolpyruvate Carboxykinase, domain 1"/>
    <property type="match status" value="1"/>
</dbReference>
<keyword evidence="9" id="KW-1185">Reference proteome</keyword>
<evidence type="ECO:0000256" key="7">
    <source>
        <dbReference type="ARBA" id="ARBA00047371"/>
    </source>
</evidence>
<dbReference type="PANTHER" id="PTHR30031">
    <property type="entry name" value="PHOSPHOENOLPYRUVATE CARBOXYKINASE ATP"/>
    <property type="match status" value="1"/>
</dbReference>
<dbReference type="STRING" id="361077.A0A151ZD38"/>
<keyword evidence="4" id="KW-0547">Nucleotide-binding</keyword>
<protein>
    <recommendedName>
        <fullName evidence="3">phosphoenolpyruvate carboxykinase (ATP)</fullName>
        <ecNumber evidence="3">4.1.1.49</ecNumber>
    </recommendedName>
</protein>
<keyword evidence="5" id="KW-0067">ATP-binding</keyword>
<dbReference type="InterPro" id="IPR001272">
    <property type="entry name" value="PEP_carboxykinase_ATP"/>
</dbReference>
<dbReference type="GO" id="GO:0005524">
    <property type="term" value="F:ATP binding"/>
    <property type="evidence" value="ECO:0007669"/>
    <property type="project" value="UniProtKB-KW"/>
</dbReference>
<evidence type="ECO:0000256" key="2">
    <source>
        <dbReference type="ARBA" id="ARBA00006052"/>
    </source>
</evidence>
<comment type="catalytic activity">
    <reaction evidence="7">
        <text>oxaloacetate + ATP = phosphoenolpyruvate + ADP + CO2</text>
        <dbReference type="Rhea" id="RHEA:18617"/>
        <dbReference type="ChEBI" id="CHEBI:16452"/>
        <dbReference type="ChEBI" id="CHEBI:16526"/>
        <dbReference type="ChEBI" id="CHEBI:30616"/>
        <dbReference type="ChEBI" id="CHEBI:58702"/>
        <dbReference type="ChEBI" id="CHEBI:456216"/>
        <dbReference type="EC" id="4.1.1.49"/>
    </reaction>
</comment>
<name>A0A151ZD38_TIELA</name>
<dbReference type="Gene3D" id="3.90.228.20">
    <property type="match status" value="1"/>
</dbReference>
<comment type="caution">
    <text evidence="8">The sequence shown here is derived from an EMBL/GenBank/DDBJ whole genome shotgun (WGS) entry which is preliminary data.</text>
</comment>
<evidence type="ECO:0000256" key="4">
    <source>
        <dbReference type="ARBA" id="ARBA00022741"/>
    </source>
</evidence>
<dbReference type="GO" id="GO:0006094">
    <property type="term" value="P:gluconeogenesis"/>
    <property type="evidence" value="ECO:0007669"/>
    <property type="project" value="UniProtKB-UniPathway"/>
</dbReference>
<dbReference type="GO" id="GO:0005829">
    <property type="term" value="C:cytosol"/>
    <property type="evidence" value="ECO:0007669"/>
    <property type="project" value="TreeGrafter"/>
</dbReference>
<dbReference type="Pfam" id="PF01293">
    <property type="entry name" value="PEPCK_ATP"/>
    <property type="match status" value="2"/>
</dbReference>
<dbReference type="EMBL" id="LODT01000034">
    <property type="protein sequence ID" value="KYQ91866.1"/>
    <property type="molecule type" value="Genomic_DNA"/>
</dbReference>
<evidence type="ECO:0000256" key="5">
    <source>
        <dbReference type="ARBA" id="ARBA00022840"/>
    </source>
</evidence>
<accession>A0A151ZD38</accession>
<dbReference type="InterPro" id="IPR013035">
    <property type="entry name" value="PEP_carboxykinase_C"/>
</dbReference>
<dbReference type="OrthoDB" id="68755at2759"/>
<dbReference type="InParanoid" id="A0A151ZD38"/>
<reference evidence="8 9" key="1">
    <citation type="submission" date="2015-12" db="EMBL/GenBank/DDBJ databases">
        <title>Dictyostelia acquired genes for synthesis and detection of signals that induce cell-type specialization by lateral gene transfer from prokaryotes.</title>
        <authorList>
            <person name="Gloeckner G."/>
            <person name="Schaap P."/>
        </authorList>
    </citation>
    <scope>NUCLEOTIDE SEQUENCE [LARGE SCALE GENOMIC DNA]</scope>
    <source>
        <strain evidence="8 9">TK</strain>
    </source>
</reference>
<evidence type="ECO:0000313" key="9">
    <source>
        <dbReference type="Proteomes" id="UP000076078"/>
    </source>
</evidence>
<keyword evidence="6" id="KW-0456">Lyase</keyword>
<evidence type="ECO:0000313" key="8">
    <source>
        <dbReference type="EMBL" id="KYQ91866.1"/>
    </source>
</evidence>
<sequence>MFLIRSTSNILKSSGGSISLAKRYLGTANSKVNTTKTSVVSRKQPSIYEILRRKRDRAGLVNVDNHDNPDIETVVFPRERLGLNYDLNWALNGYSITPLNQAYRNAKLKMLLQHSKGTTNNNNVLTVQQKSQSQQTLNYYLEESLAKSNNSSTISLSQYKSLLEKVKDHISQSQNIYVQDSAIGSHRSNETLIRVVTNDAFSSLYLKHLLPNTVLSSVKEFKHPITLYLTPDFNLSSPETFGLKSSNFNILDVKRGIAVISGVHSTENIKSVLNSVFSSVLMKNKEGTIHLTSDIFVPTKNADKPILVLNNDGYLLSKKFESGKVVSQGAIWNQEGLTRPYNALTSNQESHAKQPFDLVEKFQGDAKKVNVVTPLVVTTNIYQHPQAVVFIVSDAKGVLPALSELTPEQAEKYFVTGYNGTSFNPFFSKDQNTTSNKSKSEIFKNLIQQNKTNVYIINPNAFKNEGDIDQILTSIGSGKVNKSAKSDIYSTLSPIGKQLNEVKKESVVEFENSLQTQYEKLLL</sequence>
<dbReference type="UniPathway" id="UPA00138"/>
<dbReference type="OMA" id="LWKTPDR"/>
<proteinExistence type="inferred from homology"/>
<evidence type="ECO:0000256" key="3">
    <source>
        <dbReference type="ARBA" id="ARBA00012363"/>
    </source>
</evidence>
<comment type="pathway">
    <text evidence="1">Carbohydrate biosynthesis; gluconeogenesis.</text>
</comment>
<dbReference type="Proteomes" id="UP000076078">
    <property type="component" value="Unassembled WGS sequence"/>
</dbReference>
<dbReference type="InterPro" id="IPR008210">
    <property type="entry name" value="PEP_carboxykinase_N"/>
</dbReference>
<dbReference type="FunCoup" id="A0A151ZD38">
    <property type="interactions" value="31"/>
</dbReference>
<comment type="similarity">
    <text evidence="2">Belongs to the phosphoenolpyruvate carboxykinase (ATP) family.</text>
</comment>
<dbReference type="EC" id="4.1.1.49" evidence="3"/>
<dbReference type="GO" id="GO:0004612">
    <property type="term" value="F:phosphoenolpyruvate carboxykinase (ATP) activity"/>
    <property type="evidence" value="ECO:0007669"/>
    <property type="project" value="UniProtKB-EC"/>
</dbReference>